<sequence length="322" mass="35972">MIRNETWHFTNANNNFFLTVMKYMEMFGNCTQLTGNEYQRHSVELYSLVQREWQQAQKEIFHPNSVISSSSHVLAFHQIQNTSMAMSSSRSLSLFSSSSIRSPSLPSSPPTNHLPFYIPDNKEVTSMSSQISGDITSPPLPPADFVPPDFLPPPDSPPALPPKRRSLRESSSGIKIPPPSPTLTPTSRLSASSPSHLECLENRPSEDNSIASIEEAMSPHRVDEEEDDEDEVNPLEELDVTRHLQLKRPEEDGPEIRGGHVDALVVQATKANKNGGVMIMLISCTKKPSSPPTEHFLVLQLWLRNCVIVISIFHPPQTMEDK</sequence>
<feature type="non-terminal residue" evidence="2">
    <location>
        <position position="1"/>
    </location>
</feature>
<reference evidence="2" key="2">
    <citation type="submission" date="2017-10" db="EMBL/GenBank/DDBJ databases">
        <title>Ladona fulva Genome sequencing and assembly.</title>
        <authorList>
            <person name="Murali S."/>
            <person name="Richards S."/>
            <person name="Bandaranaike D."/>
            <person name="Bellair M."/>
            <person name="Blankenburg K."/>
            <person name="Chao H."/>
            <person name="Dinh H."/>
            <person name="Doddapaneni H."/>
            <person name="Dugan-Rocha S."/>
            <person name="Elkadiri S."/>
            <person name="Gnanaolivu R."/>
            <person name="Hernandez B."/>
            <person name="Skinner E."/>
            <person name="Javaid M."/>
            <person name="Lee S."/>
            <person name="Li M."/>
            <person name="Ming W."/>
            <person name="Munidasa M."/>
            <person name="Muniz J."/>
            <person name="Nguyen L."/>
            <person name="Hughes D."/>
            <person name="Osuji N."/>
            <person name="Pu L.-L."/>
            <person name="Puazo M."/>
            <person name="Qu C."/>
            <person name="Quiroz J."/>
            <person name="Raj R."/>
            <person name="Weissenberger G."/>
            <person name="Xin Y."/>
            <person name="Zou X."/>
            <person name="Han Y."/>
            <person name="Worley K."/>
            <person name="Muzny D."/>
            <person name="Gibbs R."/>
        </authorList>
    </citation>
    <scope>NUCLEOTIDE SEQUENCE</scope>
    <source>
        <strain evidence="2">Sampled in the wild</strain>
    </source>
</reference>
<gene>
    <name evidence="2" type="ORF">J437_LFUL009973</name>
</gene>
<evidence type="ECO:0000256" key="1">
    <source>
        <dbReference type="SAM" id="MobiDB-lite"/>
    </source>
</evidence>
<feature type="compositionally biased region" description="Low complexity" evidence="1">
    <location>
        <begin position="183"/>
        <end position="197"/>
    </location>
</feature>
<name>A0A8K0KJ57_LADFU</name>
<evidence type="ECO:0000313" key="2">
    <source>
        <dbReference type="EMBL" id="KAG8233263.1"/>
    </source>
</evidence>
<comment type="caution">
    <text evidence="2">The sequence shown here is derived from an EMBL/GenBank/DDBJ whole genome shotgun (WGS) entry which is preliminary data.</text>
</comment>
<feature type="region of interest" description="Disordered" evidence="1">
    <location>
        <begin position="99"/>
        <end position="208"/>
    </location>
</feature>
<proteinExistence type="predicted"/>
<evidence type="ECO:0000313" key="3">
    <source>
        <dbReference type="Proteomes" id="UP000792457"/>
    </source>
</evidence>
<dbReference type="OrthoDB" id="25179at2759"/>
<keyword evidence="3" id="KW-1185">Reference proteome</keyword>
<feature type="compositionally biased region" description="Polar residues" evidence="1">
    <location>
        <begin position="124"/>
        <end position="135"/>
    </location>
</feature>
<reference evidence="2" key="1">
    <citation type="submission" date="2013-04" db="EMBL/GenBank/DDBJ databases">
        <authorList>
            <person name="Qu J."/>
            <person name="Murali S.C."/>
            <person name="Bandaranaike D."/>
            <person name="Bellair M."/>
            <person name="Blankenburg K."/>
            <person name="Chao H."/>
            <person name="Dinh H."/>
            <person name="Doddapaneni H."/>
            <person name="Downs B."/>
            <person name="Dugan-Rocha S."/>
            <person name="Elkadiri S."/>
            <person name="Gnanaolivu R.D."/>
            <person name="Hernandez B."/>
            <person name="Javaid M."/>
            <person name="Jayaseelan J.C."/>
            <person name="Lee S."/>
            <person name="Li M."/>
            <person name="Ming W."/>
            <person name="Munidasa M."/>
            <person name="Muniz J."/>
            <person name="Nguyen L."/>
            <person name="Ongeri F."/>
            <person name="Osuji N."/>
            <person name="Pu L.-L."/>
            <person name="Puazo M."/>
            <person name="Qu C."/>
            <person name="Quiroz J."/>
            <person name="Raj R."/>
            <person name="Weissenberger G."/>
            <person name="Xin Y."/>
            <person name="Zou X."/>
            <person name="Han Y."/>
            <person name="Richards S."/>
            <person name="Worley K."/>
            <person name="Muzny D."/>
            <person name="Gibbs R."/>
        </authorList>
    </citation>
    <scope>NUCLEOTIDE SEQUENCE</scope>
    <source>
        <strain evidence="2">Sampled in the wild</strain>
    </source>
</reference>
<accession>A0A8K0KJ57</accession>
<protein>
    <submittedName>
        <fullName evidence="2">Uncharacterized protein</fullName>
    </submittedName>
</protein>
<dbReference type="AlphaFoldDB" id="A0A8K0KJ57"/>
<dbReference type="EMBL" id="KZ308700">
    <property type="protein sequence ID" value="KAG8233263.1"/>
    <property type="molecule type" value="Genomic_DNA"/>
</dbReference>
<feature type="compositionally biased region" description="Pro residues" evidence="1">
    <location>
        <begin position="138"/>
        <end position="161"/>
    </location>
</feature>
<organism evidence="2 3">
    <name type="scientific">Ladona fulva</name>
    <name type="common">Scarce chaser dragonfly</name>
    <name type="synonym">Libellula fulva</name>
    <dbReference type="NCBI Taxonomy" id="123851"/>
    <lineage>
        <taxon>Eukaryota</taxon>
        <taxon>Metazoa</taxon>
        <taxon>Ecdysozoa</taxon>
        <taxon>Arthropoda</taxon>
        <taxon>Hexapoda</taxon>
        <taxon>Insecta</taxon>
        <taxon>Pterygota</taxon>
        <taxon>Palaeoptera</taxon>
        <taxon>Odonata</taxon>
        <taxon>Epiprocta</taxon>
        <taxon>Anisoptera</taxon>
        <taxon>Libelluloidea</taxon>
        <taxon>Libellulidae</taxon>
        <taxon>Ladona</taxon>
    </lineage>
</organism>
<dbReference type="Proteomes" id="UP000792457">
    <property type="component" value="Unassembled WGS sequence"/>
</dbReference>